<evidence type="ECO:0000256" key="7">
    <source>
        <dbReference type="ARBA" id="ARBA00023136"/>
    </source>
</evidence>
<dbReference type="SUPFAM" id="SSF56601">
    <property type="entry name" value="beta-lactamase/transpeptidase-like"/>
    <property type="match status" value="1"/>
</dbReference>
<evidence type="ECO:0000256" key="3">
    <source>
        <dbReference type="ARBA" id="ARBA00007898"/>
    </source>
</evidence>
<evidence type="ECO:0000256" key="1">
    <source>
        <dbReference type="ARBA" id="ARBA00001526"/>
    </source>
</evidence>
<organism evidence="12 13">
    <name type="scientific">Candidatus Wolfebacteria bacterium RIFOXYB1_FULL_54_12</name>
    <dbReference type="NCBI Taxonomy" id="1802559"/>
    <lineage>
        <taxon>Bacteria</taxon>
        <taxon>Candidatus Wolfeibacteriota</taxon>
    </lineage>
</organism>
<comment type="subcellular location">
    <subcellularLocation>
        <location evidence="2">Membrane</location>
    </subcellularLocation>
</comment>
<comment type="catalytic activity">
    <reaction evidence="1">
        <text>a beta-lactam + H2O = a substituted beta-amino acid</text>
        <dbReference type="Rhea" id="RHEA:20401"/>
        <dbReference type="ChEBI" id="CHEBI:15377"/>
        <dbReference type="ChEBI" id="CHEBI:35627"/>
        <dbReference type="ChEBI" id="CHEBI:140347"/>
        <dbReference type="EC" id="3.5.2.6"/>
    </reaction>
</comment>
<feature type="transmembrane region" description="Helical" evidence="9">
    <location>
        <begin position="34"/>
        <end position="58"/>
    </location>
</feature>
<evidence type="ECO:0000256" key="6">
    <source>
        <dbReference type="ARBA" id="ARBA00022801"/>
    </source>
</evidence>
<dbReference type="STRING" id="1802559.A2372_03310"/>
<evidence type="ECO:0000256" key="4">
    <source>
        <dbReference type="ARBA" id="ARBA00012865"/>
    </source>
</evidence>
<comment type="caution">
    <text evidence="12">The sequence shown here is derived from an EMBL/GenBank/DDBJ whole genome shotgun (WGS) entry which is preliminary data.</text>
</comment>
<evidence type="ECO:0000313" key="13">
    <source>
        <dbReference type="Proteomes" id="UP000176422"/>
    </source>
</evidence>
<reference evidence="12 13" key="1">
    <citation type="journal article" date="2016" name="Nat. Commun.">
        <title>Thousands of microbial genomes shed light on interconnected biogeochemical processes in an aquifer system.</title>
        <authorList>
            <person name="Anantharaman K."/>
            <person name="Brown C.T."/>
            <person name="Hug L.A."/>
            <person name="Sharon I."/>
            <person name="Castelle C.J."/>
            <person name="Probst A.J."/>
            <person name="Thomas B.C."/>
            <person name="Singh A."/>
            <person name="Wilkins M.J."/>
            <person name="Karaoz U."/>
            <person name="Brodie E.L."/>
            <person name="Williams K.H."/>
            <person name="Hubbard S.S."/>
            <person name="Banfield J.F."/>
        </authorList>
    </citation>
    <scope>NUCLEOTIDE SEQUENCE [LARGE SCALE GENOMIC DNA]</scope>
</reference>
<evidence type="ECO:0000256" key="5">
    <source>
        <dbReference type="ARBA" id="ARBA00022729"/>
    </source>
</evidence>
<dbReference type="AlphaFoldDB" id="A0A1F8DWL4"/>
<dbReference type="Pfam" id="PF03717">
    <property type="entry name" value="PBP_dimer"/>
    <property type="match status" value="1"/>
</dbReference>
<sequence>MRRQRDSELFLEESVLDDMASSLDCMEMPLARGVFTLVLVVTAIMASVAVGKVFLLGVNAGAFYKNRAMANVSDITVKPAERGIFFDRNGTPLVRNIPTFRAVLDLSNFFKKQPDEQGRELDELTRIVGVNKDEMRAWLSRVDLERQSSMVIARDLTIGQVAEIKNMGVDDVHIENDFKRQYEEPGMFSHVTGYVGLVSDKDMQNDSDLLLNDLIGKSGLELQYDDALRGKNGALIDYRNAKNESLGKETEIAPERGNNAYLTIDGGLQTYFYGRLKSQLENMGRTAGAGIVMDPDTGEILAMVSLPTFDNNRITTDDLTNDNRPLFNRVVSGLYNPASTIKPLVATAALQEGVMDTSKSVYSKGYIEIPNPYHPDQPSRFVDWKAHGWVNVYSALARSSNIYFYTAGGGFEDVKGLGIERLRSYWHIFGLDEKTGIDMPGEKVGFLPSIEEKEDRTDLPWRVGDTYNVSIGQGDLTVTPLELINYIASISTRGKMYRPFVTKKMVNEKGDTINEQRPELLRDISHLAGSMNEVEKGMIETTQKDYGTAHLLKGLPFVVAGKTGSAQVSMKQKTNAFFTGYGPIGSEKKIVVLVLIEDAREGGSNSVPVAYDVFRWYYENRLKK</sequence>
<dbReference type="GO" id="GO:0008800">
    <property type="term" value="F:beta-lactamase activity"/>
    <property type="evidence" value="ECO:0007669"/>
    <property type="project" value="UniProtKB-EC"/>
</dbReference>
<evidence type="ECO:0000259" key="11">
    <source>
        <dbReference type="Pfam" id="PF03717"/>
    </source>
</evidence>
<comment type="similarity">
    <text evidence="3">Belongs to the class-D beta-lactamase family.</text>
</comment>
<evidence type="ECO:0000256" key="8">
    <source>
        <dbReference type="ARBA" id="ARBA00023251"/>
    </source>
</evidence>
<name>A0A1F8DWL4_9BACT</name>
<dbReference type="GO" id="GO:0046677">
    <property type="term" value="P:response to antibiotic"/>
    <property type="evidence" value="ECO:0007669"/>
    <property type="project" value="UniProtKB-KW"/>
</dbReference>
<evidence type="ECO:0000256" key="9">
    <source>
        <dbReference type="SAM" id="Phobius"/>
    </source>
</evidence>
<dbReference type="PANTHER" id="PTHR30627:SF6">
    <property type="entry name" value="BETA-LACTAMASE YBXI-RELATED"/>
    <property type="match status" value="1"/>
</dbReference>
<feature type="domain" description="Penicillin-binding protein dimerisation" evidence="11">
    <location>
        <begin position="78"/>
        <end position="246"/>
    </location>
</feature>
<keyword evidence="9" id="KW-0812">Transmembrane</keyword>
<evidence type="ECO:0000259" key="10">
    <source>
        <dbReference type="Pfam" id="PF00905"/>
    </source>
</evidence>
<dbReference type="NCBIfam" id="TIGR03423">
    <property type="entry name" value="pbp2_mrdA"/>
    <property type="match status" value="1"/>
</dbReference>
<keyword evidence="8" id="KW-0046">Antibiotic resistance</keyword>
<evidence type="ECO:0000313" key="12">
    <source>
        <dbReference type="EMBL" id="OGM92856.1"/>
    </source>
</evidence>
<dbReference type="InterPro" id="IPR017790">
    <property type="entry name" value="Penicillin-binding_protein_2"/>
</dbReference>
<dbReference type="GO" id="GO:0071555">
    <property type="term" value="P:cell wall organization"/>
    <property type="evidence" value="ECO:0007669"/>
    <property type="project" value="TreeGrafter"/>
</dbReference>
<keyword evidence="5" id="KW-0732">Signal</keyword>
<dbReference type="InterPro" id="IPR036138">
    <property type="entry name" value="PBP_dimer_sf"/>
</dbReference>
<dbReference type="GO" id="GO:0009002">
    <property type="term" value="F:serine-type D-Ala-D-Ala carboxypeptidase activity"/>
    <property type="evidence" value="ECO:0007669"/>
    <property type="project" value="InterPro"/>
</dbReference>
<dbReference type="InterPro" id="IPR012338">
    <property type="entry name" value="Beta-lactam/transpept-like"/>
</dbReference>
<gene>
    <name evidence="12" type="ORF">A2372_03310</name>
</gene>
<keyword evidence="7 9" id="KW-0472">Membrane</keyword>
<dbReference type="Gene3D" id="3.40.710.10">
    <property type="entry name" value="DD-peptidase/beta-lactamase superfamily"/>
    <property type="match status" value="1"/>
</dbReference>
<dbReference type="SUPFAM" id="SSF56519">
    <property type="entry name" value="Penicillin binding protein dimerisation domain"/>
    <property type="match status" value="1"/>
</dbReference>
<dbReference type="EC" id="3.5.2.6" evidence="4"/>
<dbReference type="Gene3D" id="3.90.1310.10">
    <property type="entry name" value="Penicillin-binding protein 2a (Domain 2)"/>
    <property type="match status" value="1"/>
</dbReference>
<dbReference type="InterPro" id="IPR001460">
    <property type="entry name" value="PCN-bd_Tpept"/>
</dbReference>
<evidence type="ECO:0000256" key="2">
    <source>
        <dbReference type="ARBA" id="ARBA00004370"/>
    </source>
</evidence>
<dbReference type="GO" id="GO:0009252">
    <property type="term" value="P:peptidoglycan biosynthetic process"/>
    <property type="evidence" value="ECO:0007669"/>
    <property type="project" value="InterPro"/>
</dbReference>
<keyword evidence="9" id="KW-1133">Transmembrane helix</keyword>
<dbReference type="EMBL" id="MGIT01000002">
    <property type="protein sequence ID" value="OGM92856.1"/>
    <property type="molecule type" value="Genomic_DNA"/>
</dbReference>
<dbReference type="Pfam" id="PF00905">
    <property type="entry name" value="Transpeptidase"/>
    <property type="match status" value="1"/>
</dbReference>
<dbReference type="InterPro" id="IPR050515">
    <property type="entry name" value="Beta-lactam/transpept"/>
</dbReference>
<accession>A0A1F8DWL4</accession>
<dbReference type="PANTHER" id="PTHR30627">
    <property type="entry name" value="PEPTIDOGLYCAN D,D-TRANSPEPTIDASE"/>
    <property type="match status" value="1"/>
</dbReference>
<dbReference type="GO" id="GO:0008658">
    <property type="term" value="F:penicillin binding"/>
    <property type="evidence" value="ECO:0007669"/>
    <property type="project" value="InterPro"/>
</dbReference>
<feature type="domain" description="Penicillin-binding protein transpeptidase" evidence="10">
    <location>
        <begin position="288"/>
        <end position="614"/>
    </location>
</feature>
<dbReference type="InterPro" id="IPR005311">
    <property type="entry name" value="PBP_dimer"/>
</dbReference>
<proteinExistence type="inferred from homology"/>
<dbReference type="GO" id="GO:0005886">
    <property type="term" value="C:plasma membrane"/>
    <property type="evidence" value="ECO:0007669"/>
    <property type="project" value="TreeGrafter"/>
</dbReference>
<protein>
    <recommendedName>
        <fullName evidence="4">beta-lactamase</fullName>
        <ecNumber evidence="4">3.5.2.6</ecNumber>
    </recommendedName>
</protein>
<keyword evidence="6" id="KW-0378">Hydrolase</keyword>
<dbReference type="Proteomes" id="UP000176422">
    <property type="component" value="Unassembled WGS sequence"/>
</dbReference>